<dbReference type="Proteomes" id="UP001187682">
    <property type="component" value="Unassembled WGS sequence"/>
</dbReference>
<dbReference type="EMBL" id="ONZQ02000006">
    <property type="protein sequence ID" value="SPO02591.1"/>
    <property type="molecule type" value="Genomic_DNA"/>
</dbReference>
<evidence type="ECO:0000259" key="7">
    <source>
        <dbReference type="Pfam" id="PF26410"/>
    </source>
</evidence>
<keyword evidence="6" id="KW-0732">Signal</keyword>
<proteinExistence type="inferred from homology"/>
<gene>
    <name evidence="8" type="ORF">DNG_05264</name>
</gene>
<organism evidence="8 9">
    <name type="scientific">Cephalotrichum gorgonifer</name>
    <dbReference type="NCBI Taxonomy" id="2041049"/>
    <lineage>
        <taxon>Eukaryota</taxon>
        <taxon>Fungi</taxon>
        <taxon>Dikarya</taxon>
        <taxon>Ascomycota</taxon>
        <taxon>Pezizomycotina</taxon>
        <taxon>Sordariomycetes</taxon>
        <taxon>Hypocreomycetidae</taxon>
        <taxon>Microascales</taxon>
        <taxon>Microascaceae</taxon>
        <taxon>Cephalotrichum</taxon>
    </lineage>
</organism>
<comment type="caution">
    <text evidence="8">The sequence shown here is derived from an EMBL/GenBank/DDBJ whole genome shotgun (WGS) entry which is preliminary data.</text>
</comment>
<evidence type="ECO:0000256" key="2">
    <source>
        <dbReference type="ARBA" id="ARBA00005641"/>
    </source>
</evidence>
<dbReference type="GO" id="GO:0016985">
    <property type="term" value="F:mannan endo-1,4-beta-mannosidase activity"/>
    <property type="evidence" value="ECO:0007669"/>
    <property type="project" value="UniProtKB-EC"/>
</dbReference>
<dbReference type="Gene3D" id="3.20.20.80">
    <property type="entry name" value="Glycosidases"/>
    <property type="match status" value="1"/>
</dbReference>
<dbReference type="InterPro" id="IPR001547">
    <property type="entry name" value="Glyco_hydro_5"/>
</dbReference>
<dbReference type="SUPFAM" id="SSF51445">
    <property type="entry name" value="(Trans)glycosidases"/>
    <property type="match status" value="1"/>
</dbReference>
<keyword evidence="9" id="KW-1185">Reference proteome</keyword>
<evidence type="ECO:0000256" key="3">
    <source>
        <dbReference type="ARBA" id="ARBA00012706"/>
    </source>
</evidence>
<accession>A0AAE8MXK8</accession>
<dbReference type="PANTHER" id="PTHR31451">
    <property type="match status" value="1"/>
</dbReference>
<feature type="chain" id="PRO_5042210458" description="mannan endo-1,4-beta-mannosidase" evidence="6">
    <location>
        <begin position="21"/>
        <end position="414"/>
    </location>
</feature>
<dbReference type="EC" id="3.2.1.78" evidence="3"/>
<evidence type="ECO:0000256" key="4">
    <source>
        <dbReference type="ARBA" id="ARBA00022801"/>
    </source>
</evidence>
<keyword evidence="4" id="KW-0378">Hydrolase</keyword>
<sequence>MVFNPKTLLSLGLLAGGALARPGGHGKPAPKGFVTVKDGKFQLDGKNFYFAGSNAYYFPFGEQADAEKGLVAAKDAGLNVFRTWGFNDKNATYDPEGLPKYGGEGAGATEVIFQLWEDGKPTLNIEGFDKVVNAATKAGVKLIVAFTNNWADYGGMDMYTVNLGGQYHDDFYRLPVIKAAFKNYVKAFVTRYKNSPTIMAWEIANEPRCGADGVRNLPRSEDCTVELVSGWIDEMSTFIKSIDPHHLVTWGGEGGFNIDSDDWAYNGADGGDFDHEIALKNIDFGVFHSYPDWWSKTVEWTNQWIRDHAESGRKAGKPVVHEEYGWLTPEARESNGKPAQNQTRLEVVGGWQKIAFEEKMPDMYWQYGYSGYSYGRNHDDGFTIFLDDEEAQPLVYDHAAKMNSLNKKKSKGGR</sequence>
<evidence type="ECO:0000256" key="6">
    <source>
        <dbReference type="SAM" id="SignalP"/>
    </source>
</evidence>
<dbReference type="GO" id="GO:0046355">
    <property type="term" value="P:mannan catabolic process"/>
    <property type="evidence" value="ECO:0007669"/>
    <property type="project" value="UniProtKB-ARBA"/>
</dbReference>
<reference evidence="8" key="1">
    <citation type="submission" date="2018-03" db="EMBL/GenBank/DDBJ databases">
        <authorList>
            <person name="Guldener U."/>
        </authorList>
    </citation>
    <scope>NUCLEOTIDE SEQUENCE</scope>
</reference>
<evidence type="ECO:0000256" key="5">
    <source>
        <dbReference type="ARBA" id="ARBA00023295"/>
    </source>
</evidence>
<evidence type="ECO:0000256" key="1">
    <source>
        <dbReference type="ARBA" id="ARBA00001678"/>
    </source>
</evidence>
<protein>
    <recommendedName>
        <fullName evidence="3">mannan endo-1,4-beta-mannosidase</fullName>
        <ecNumber evidence="3">3.2.1.78</ecNumber>
    </recommendedName>
</protein>
<feature type="signal peptide" evidence="6">
    <location>
        <begin position="1"/>
        <end position="20"/>
    </location>
</feature>
<dbReference type="InterPro" id="IPR017853">
    <property type="entry name" value="GH"/>
</dbReference>
<dbReference type="InterPro" id="IPR045053">
    <property type="entry name" value="MAN-like"/>
</dbReference>
<dbReference type="PANTHER" id="PTHR31451:SF21">
    <property type="entry name" value="MANNAN ENDO-1,4-BETA-MANNOSIDASE C"/>
    <property type="match status" value="1"/>
</dbReference>
<feature type="domain" description="Glycoside hydrolase family 5" evidence="7">
    <location>
        <begin position="32"/>
        <end position="326"/>
    </location>
</feature>
<keyword evidence="5" id="KW-0326">Glycosidase</keyword>
<dbReference type="AlphaFoldDB" id="A0AAE8MXK8"/>
<evidence type="ECO:0000313" key="9">
    <source>
        <dbReference type="Proteomes" id="UP001187682"/>
    </source>
</evidence>
<name>A0AAE8MXK8_9PEZI</name>
<dbReference type="Pfam" id="PF26410">
    <property type="entry name" value="GH5_mannosidase"/>
    <property type="match status" value="1"/>
</dbReference>
<comment type="catalytic activity">
    <reaction evidence="1">
        <text>Random hydrolysis of (1-&gt;4)-beta-D-mannosidic linkages in mannans, galactomannans and glucomannans.</text>
        <dbReference type="EC" id="3.2.1.78"/>
    </reaction>
</comment>
<comment type="similarity">
    <text evidence="2">Belongs to the glycosyl hydrolase 5 (cellulase A) family.</text>
</comment>
<evidence type="ECO:0000313" key="8">
    <source>
        <dbReference type="EMBL" id="SPO02591.1"/>
    </source>
</evidence>